<organism evidence="2 3">
    <name type="scientific">Hevea brasiliensis</name>
    <name type="common">Para rubber tree</name>
    <name type="synonym">Siphonia brasiliensis</name>
    <dbReference type="NCBI Taxonomy" id="3981"/>
    <lineage>
        <taxon>Eukaryota</taxon>
        <taxon>Viridiplantae</taxon>
        <taxon>Streptophyta</taxon>
        <taxon>Embryophyta</taxon>
        <taxon>Tracheophyta</taxon>
        <taxon>Spermatophyta</taxon>
        <taxon>Magnoliopsida</taxon>
        <taxon>eudicotyledons</taxon>
        <taxon>Gunneridae</taxon>
        <taxon>Pentapetalae</taxon>
        <taxon>rosids</taxon>
        <taxon>fabids</taxon>
        <taxon>Malpighiales</taxon>
        <taxon>Euphorbiaceae</taxon>
        <taxon>Crotonoideae</taxon>
        <taxon>Micrandreae</taxon>
        <taxon>Hevea</taxon>
    </lineage>
</organism>
<dbReference type="GO" id="GO:0090228">
    <property type="term" value="P:positive regulation of red or far-red light signaling pathway"/>
    <property type="evidence" value="ECO:0007669"/>
    <property type="project" value="InterPro"/>
</dbReference>
<sequence>MEEPKDVSSDYVVYQTEPEDEQETGYDLDKKLGRPHSFIDPKVKKPIEGTLTSEKSWWNWRKPEKEQWSRWQRRKPDVETVFLKAMAGTGQVKLYGETPTLTETALYRARKHLFKEEGNIDL</sequence>
<gene>
    <name evidence="2" type="ORF">GH714_042081</name>
</gene>
<dbReference type="GO" id="GO:0042793">
    <property type="term" value="P:plastid transcription"/>
    <property type="evidence" value="ECO:0007669"/>
    <property type="project" value="TreeGrafter"/>
</dbReference>
<keyword evidence="3" id="KW-1185">Reference proteome</keyword>
<dbReference type="Proteomes" id="UP000467840">
    <property type="component" value="Chromosome 15"/>
</dbReference>
<dbReference type="GO" id="GO:0009507">
    <property type="term" value="C:chloroplast"/>
    <property type="evidence" value="ECO:0007669"/>
    <property type="project" value="InterPro"/>
</dbReference>
<dbReference type="AlphaFoldDB" id="A0A6A6MT45"/>
<name>A0A6A6MT45_HEVBR</name>
<feature type="region of interest" description="Disordered" evidence="1">
    <location>
        <begin position="1"/>
        <end position="31"/>
    </location>
</feature>
<proteinExistence type="predicted"/>
<feature type="compositionally biased region" description="Acidic residues" evidence="1">
    <location>
        <begin position="17"/>
        <end position="26"/>
    </location>
</feature>
<dbReference type="PANTHER" id="PTHR35720">
    <property type="entry name" value="PROTEIN PLASTID TRANSCRIPTIONALLY ACTIVE 12, CHLOROPLASTIC"/>
    <property type="match status" value="1"/>
</dbReference>
<dbReference type="EMBL" id="JAAGAX010000005">
    <property type="protein sequence ID" value="KAF2316740.1"/>
    <property type="molecule type" value="Genomic_DNA"/>
</dbReference>
<reference evidence="2 3" key="1">
    <citation type="journal article" date="2020" name="Mol. Plant">
        <title>The Chromosome-Based Rubber Tree Genome Provides New Insights into Spurge Genome Evolution and Rubber Biosynthesis.</title>
        <authorList>
            <person name="Liu J."/>
            <person name="Shi C."/>
            <person name="Shi C.C."/>
            <person name="Li W."/>
            <person name="Zhang Q.J."/>
            <person name="Zhang Y."/>
            <person name="Li K."/>
            <person name="Lu H.F."/>
            <person name="Shi C."/>
            <person name="Zhu S.T."/>
            <person name="Xiao Z.Y."/>
            <person name="Nan H."/>
            <person name="Yue Y."/>
            <person name="Zhu X.G."/>
            <person name="Wu Y."/>
            <person name="Hong X.N."/>
            <person name="Fan G.Y."/>
            <person name="Tong Y."/>
            <person name="Zhang D."/>
            <person name="Mao C.L."/>
            <person name="Liu Y.L."/>
            <person name="Hao S.J."/>
            <person name="Liu W.Q."/>
            <person name="Lv M.Q."/>
            <person name="Zhang H.B."/>
            <person name="Liu Y."/>
            <person name="Hu-Tang G.R."/>
            <person name="Wang J.P."/>
            <person name="Wang J.H."/>
            <person name="Sun Y.H."/>
            <person name="Ni S.B."/>
            <person name="Chen W.B."/>
            <person name="Zhang X.C."/>
            <person name="Jiao Y.N."/>
            <person name="Eichler E.E."/>
            <person name="Li G.H."/>
            <person name="Liu X."/>
            <person name="Gao L.Z."/>
        </authorList>
    </citation>
    <scope>NUCLEOTIDE SEQUENCE [LARGE SCALE GENOMIC DNA]</scope>
    <source>
        <strain evidence="3">cv. GT1</strain>
        <tissue evidence="2">Leaf</tissue>
    </source>
</reference>
<accession>A0A6A6MT45</accession>
<dbReference type="PANTHER" id="PTHR35720:SF1">
    <property type="entry name" value="PROTEIN PLASTID TRANSCRIPTIONALLY ACTIVE 12, CHLOROPLASTIC"/>
    <property type="match status" value="1"/>
</dbReference>
<protein>
    <submittedName>
        <fullName evidence="2">Uncharacterized protein</fullName>
    </submittedName>
</protein>
<dbReference type="GO" id="GO:0005634">
    <property type="term" value="C:nucleus"/>
    <property type="evidence" value="ECO:0007669"/>
    <property type="project" value="InterPro"/>
</dbReference>
<comment type="caution">
    <text evidence="2">The sequence shown here is derived from an EMBL/GenBank/DDBJ whole genome shotgun (WGS) entry which is preliminary data.</text>
</comment>
<evidence type="ECO:0000313" key="2">
    <source>
        <dbReference type="EMBL" id="KAF2316740.1"/>
    </source>
</evidence>
<dbReference type="GO" id="GO:0045893">
    <property type="term" value="P:positive regulation of DNA-templated transcription"/>
    <property type="evidence" value="ECO:0007669"/>
    <property type="project" value="TreeGrafter"/>
</dbReference>
<evidence type="ECO:0000313" key="3">
    <source>
        <dbReference type="Proteomes" id="UP000467840"/>
    </source>
</evidence>
<dbReference type="InterPro" id="IPR034581">
    <property type="entry name" value="PTAC12"/>
</dbReference>
<dbReference type="GO" id="GO:0009416">
    <property type="term" value="P:response to light stimulus"/>
    <property type="evidence" value="ECO:0007669"/>
    <property type="project" value="InterPro"/>
</dbReference>
<evidence type="ECO:0000256" key="1">
    <source>
        <dbReference type="SAM" id="MobiDB-lite"/>
    </source>
</evidence>